<keyword evidence="3" id="KW-1185">Reference proteome</keyword>
<dbReference type="Pfam" id="PF19054">
    <property type="entry name" value="DUF5753"/>
    <property type="match status" value="1"/>
</dbReference>
<dbReference type="GO" id="GO:0003677">
    <property type="term" value="F:DNA binding"/>
    <property type="evidence" value="ECO:0007669"/>
    <property type="project" value="InterPro"/>
</dbReference>
<name>A0A543CUJ7_9ACTN</name>
<evidence type="ECO:0000313" key="2">
    <source>
        <dbReference type="EMBL" id="TQM00538.1"/>
    </source>
</evidence>
<dbReference type="AlphaFoldDB" id="A0A543CUJ7"/>
<dbReference type="InterPro" id="IPR001387">
    <property type="entry name" value="Cro/C1-type_HTH"/>
</dbReference>
<dbReference type="SMART" id="SM00530">
    <property type="entry name" value="HTH_XRE"/>
    <property type="match status" value="1"/>
</dbReference>
<reference evidence="2 3" key="1">
    <citation type="submission" date="2019-06" db="EMBL/GenBank/DDBJ databases">
        <title>Sequencing the genomes of 1000 actinobacteria strains.</title>
        <authorList>
            <person name="Klenk H.-P."/>
        </authorList>
    </citation>
    <scope>NUCLEOTIDE SEQUENCE [LARGE SCALE GENOMIC DNA]</scope>
    <source>
        <strain evidence="2 3">DSM 102200</strain>
    </source>
</reference>
<evidence type="ECO:0000313" key="3">
    <source>
        <dbReference type="Proteomes" id="UP000316096"/>
    </source>
</evidence>
<gene>
    <name evidence="2" type="ORF">FB559_6253</name>
</gene>
<dbReference type="Proteomes" id="UP000316096">
    <property type="component" value="Unassembled WGS sequence"/>
</dbReference>
<dbReference type="EMBL" id="VFOZ01000001">
    <property type="protein sequence ID" value="TQM00538.1"/>
    <property type="molecule type" value="Genomic_DNA"/>
</dbReference>
<dbReference type="InterPro" id="IPR043917">
    <property type="entry name" value="DUF5753"/>
</dbReference>
<dbReference type="PROSITE" id="PS50943">
    <property type="entry name" value="HTH_CROC1"/>
    <property type="match status" value="1"/>
</dbReference>
<accession>A0A543CUJ7</accession>
<dbReference type="Gene3D" id="1.10.260.40">
    <property type="entry name" value="lambda repressor-like DNA-binding domains"/>
    <property type="match status" value="1"/>
</dbReference>
<dbReference type="OrthoDB" id="3466567at2"/>
<dbReference type="Pfam" id="PF13560">
    <property type="entry name" value="HTH_31"/>
    <property type="match status" value="1"/>
</dbReference>
<organism evidence="2 3">
    <name type="scientific">Actinoallomurus bryophytorum</name>
    <dbReference type="NCBI Taxonomy" id="1490222"/>
    <lineage>
        <taxon>Bacteria</taxon>
        <taxon>Bacillati</taxon>
        <taxon>Actinomycetota</taxon>
        <taxon>Actinomycetes</taxon>
        <taxon>Streptosporangiales</taxon>
        <taxon>Thermomonosporaceae</taxon>
        <taxon>Actinoallomurus</taxon>
    </lineage>
</organism>
<comment type="caution">
    <text evidence="2">The sequence shown here is derived from an EMBL/GenBank/DDBJ whole genome shotgun (WGS) entry which is preliminary data.</text>
</comment>
<dbReference type="CDD" id="cd00093">
    <property type="entry name" value="HTH_XRE"/>
    <property type="match status" value="1"/>
</dbReference>
<evidence type="ECO:0000259" key="1">
    <source>
        <dbReference type="PROSITE" id="PS50943"/>
    </source>
</evidence>
<dbReference type="InterPro" id="IPR010982">
    <property type="entry name" value="Lambda_DNA-bd_dom_sf"/>
</dbReference>
<dbReference type="SUPFAM" id="SSF47413">
    <property type="entry name" value="lambda repressor-like DNA-binding domains"/>
    <property type="match status" value="1"/>
</dbReference>
<protein>
    <submittedName>
        <fullName evidence="2">Helix-turn-helix protein</fullName>
    </submittedName>
</protein>
<feature type="domain" description="HTH cro/C1-type" evidence="1">
    <location>
        <begin position="15"/>
        <end position="69"/>
    </location>
</feature>
<proteinExistence type="predicted"/>
<sequence>MPARMTGREFFGRRLRVARERQVPKMSRRAIGERLRVSDSAVAAWESGRNIPDPDTLKGVEDILGTDGLLQDIVENMVTGEKPQEFLGTWAFAEAQAATLLLFTYDVVPGLLQIEEYARAVLRNDDQVKVRMSRQQVLAKEDPPIFVALIDESVLHRNVGGPQVMCDQLNRLVEMAGQEHVIIQVVRLSCSIGSQYTGSFGVAAEIGQIDDALSGDVVESADEVSRLRRMFEITRKHALSEQESIRLIKEVAESWNSRI</sequence>